<feature type="coiled-coil region" evidence="1">
    <location>
        <begin position="68"/>
        <end position="151"/>
    </location>
</feature>
<evidence type="ECO:0000256" key="3">
    <source>
        <dbReference type="SAM" id="Phobius"/>
    </source>
</evidence>
<protein>
    <submittedName>
        <fullName evidence="4">Uncharacterized protein</fullName>
    </submittedName>
</protein>
<comment type="caution">
    <text evidence="4">The sequence shown here is derived from an EMBL/GenBank/DDBJ whole genome shotgun (WGS) entry which is preliminary data.</text>
</comment>
<feature type="region of interest" description="Disordered" evidence="2">
    <location>
        <begin position="197"/>
        <end position="220"/>
    </location>
</feature>
<organism evidence="4 5">
    <name type="scientific">Solea senegalensis</name>
    <name type="common">Senegalese sole</name>
    <dbReference type="NCBI Taxonomy" id="28829"/>
    <lineage>
        <taxon>Eukaryota</taxon>
        <taxon>Metazoa</taxon>
        <taxon>Chordata</taxon>
        <taxon>Craniata</taxon>
        <taxon>Vertebrata</taxon>
        <taxon>Euteleostomi</taxon>
        <taxon>Actinopterygii</taxon>
        <taxon>Neopterygii</taxon>
        <taxon>Teleostei</taxon>
        <taxon>Neoteleostei</taxon>
        <taxon>Acanthomorphata</taxon>
        <taxon>Carangaria</taxon>
        <taxon>Pleuronectiformes</taxon>
        <taxon>Pleuronectoidei</taxon>
        <taxon>Soleidae</taxon>
        <taxon>Solea</taxon>
    </lineage>
</organism>
<keyword evidence="1" id="KW-0175">Coiled coil</keyword>
<keyword evidence="3" id="KW-0472">Membrane</keyword>
<dbReference type="AlphaFoldDB" id="A0AAV6S9D8"/>
<evidence type="ECO:0000313" key="5">
    <source>
        <dbReference type="Proteomes" id="UP000693946"/>
    </source>
</evidence>
<sequence length="239" mass="26297">MAAAPSKSSQKAKNVALALLAIWSIVSLVVIVVWATSPDLKSSAQCRAELQDTKEKMEGARVVWGKDRVALEEKVEEERDKQERLAAKNLLLLGQLHAANGSLEECRHDSVILNMNISVLQENVEQLREKEVNLTSQLDLKEEHIDTLEQNLTQAVHLTQSCYSLKDAAQSQMSAAQIQTKACESKQQYLQKLLHKCKSPEPSPTEDSSSTADRKSSAPPLAGIPAMTLLVCSALHLFT</sequence>
<keyword evidence="5" id="KW-1185">Reference proteome</keyword>
<proteinExistence type="predicted"/>
<feature type="transmembrane region" description="Helical" evidence="3">
    <location>
        <begin position="15"/>
        <end position="36"/>
    </location>
</feature>
<accession>A0AAV6S9D8</accession>
<name>A0AAV6S9D8_SOLSE</name>
<keyword evidence="3" id="KW-1133">Transmembrane helix</keyword>
<gene>
    <name evidence="4" type="ORF">JOB18_014833</name>
</gene>
<evidence type="ECO:0000256" key="1">
    <source>
        <dbReference type="SAM" id="Coils"/>
    </source>
</evidence>
<dbReference type="EMBL" id="JAGKHQ010000006">
    <property type="protein sequence ID" value="KAG7513713.1"/>
    <property type="molecule type" value="Genomic_DNA"/>
</dbReference>
<dbReference type="Proteomes" id="UP000693946">
    <property type="component" value="Linkage Group LG14"/>
</dbReference>
<evidence type="ECO:0000313" key="4">
    <source>
        <dbReference type="EMBL" id="KAG7513713.1"/>
    </source>
</evidence>
<reference evidence="4 5" key="1">
    <citation type="journal article" date="2021" name="Sci. Rep.">
        <title>Chromosome anchoring in Senegalese sole (Solea senegalensis) reveals sex-associated markers and genome rearrangements in flatfish.</title>
        <authorList>
            <person name="Guerrero-Cozar I."/>
            <person name="Gomez-Garrido J."/>
            <person name="Berbel C."/>
            <person name="Martinez-Blanch J.F."/>
            <person name="Alioto T."/>
            <person name="Claros M.G."/>
            <person name="Gagnaire P.A."/>
            <person name="Manchado M."/>
        </authorList>
    </citation>
    <scope>NUCLEOTIDE SEQUENCE [LARGE SCALE GENOMIC DNA]</scope>
    <source>
        <strain evidence="4">Sse05_10M</strain>
    </source>
</reference>
<evidence type="ECO:0000256" key="2">
    <source>
        <dbReference type="SAM" id="MobiDB-lite"/>
    </source>
</evidence>
<keyword evidence="3" id="KW-0812">Transmembrane</keyword>